<keyword evidence="3" id="KW-1185">Reference proteome</keyword>
<name>A0ABS4PSD2_9PSEU</name>
<evidence type="ECO:0000256" key="1">
    <source>
        <dbReference type="SAM" id="MobiDB-lite"/>
    </source>
</evidence>
<comment type="caution">
    <text evidence="2">The sequence shown here is derived from an EMBL/GenBank/DDBJ whole genome shotgun (WGS) entry which is preliminary data.</text>
</comment>
<sequence length="40" mass="4337">MNSVLRLQNQETPEEVEADAPISTYSLTQCGNSQLEPSVG</sequence>
<accession>A0ABS4PSD2</accession>
<dbReference type="RefSeq" id="WP_281068318.1">
    <property type="nucleotide sequence ID" value="NZ_JAGGMS010000001.1"/>
</dbReference>
<evidence type="ECO:0000313" key="3">
    <source>
        <dbReference type="Proteomes" id="UP000741013"/>
    </source>
</evidence>
<dbReference type="EMBL" id="JAGGMS010000001">
    <property type="protein sequence ID" value="MBP2181805.1"/>
    <property type="molecule type" value="Genomic_DNA"/>
</dbReference>
<dbReference type="Pfam" id="PF19402">
    <property type="entry name" value="RamS"/>
    <property type="match status" value="1"/>
</dbReference>
<organism evidence="2 3">
    <name type="scientific">Amycolatopsis magusensis</name>
    <dbReference type="NCBI Taxonomy" id="882444"/>
    <lineage>
        <taxon>Bacteria</taxon>
        <taxon>Bacillati</taxon>
        <taxon>Actinomycetota</taxon>
        <taxon>Actinomycetes</taxon>
        <taxon>Pseudonocardiales</taxon>
        <taxon>Pseudonocardiaceae</taxon>
        <taxon>Amycolatopsis</taxon>
    </lineage>
</organism>
<reference evidence="2 3" key="1">
    <citation type="submission" date="2021-03" db="EMBL/GenBank/DDBJ databases">
        <title>Sequencing the genomes of 1000 actinobacteria strains.</title>
        <authorList>
            <person name="Klenk H.-P."/>
        </authorList>
    </citation>
    <scope>NUCLEOTIDE SEQUENCE [LARGE SCALE GENOMIC DNA]</scope>
    <source>
        <strain evidence="2 3">DSM 45510</strain>
    </source>
</reference>
<proteinExistence type="predicted"/>
<protein>
    <submittedName>
        <fullName evidence="2">Uncharacterized protein</fullName>
    </submittedName>
</protein>
<feature type="compositionally biased region" description="Polar residues" evidence="1">
    <location>
        <begin position="1"/>
        <end position="11"/>
    </location>
</feature>
<dbReference type="InterPro" id="IPR045825">
    <property type="entry name" value="RamS"/>
</dbReference>
<dbReference type="Proteomes" id="UP000741013">
    <property type="component" value="Unassembled WGS sequence"/>
</dbReference>
<gene>
    <name evidence="2" type="ORF">JOM49_003331</name>
</gene>
<feature type="region of interest" description="Disordered" evidence="1">
    <location>
        <begin position="1"/>
        <end position="20"/>
    </location>
</feature>
<evidence type="ECO:0000313" key="2">
    <source>
        <dbReference type="EMBL" id="MBP2181805.1"/>
    </source>
</evidence>